<evidence type="ECO:0000313" key="1">
    <source>
        <dbReference type="EMBL" id="MBC3887110.1"/>
    </source>
</evidence>
<dbReference type="AlphaFoldDB" id="A0A923HTR3"/>
<organism evidence="1 2">
    <name type="scientific">Acetobacterium paludosum</name>
    <dbReference type="NCBI Taxonomy" id="52693"/>
    <lineage>
        <taxon>Bacteria</taxon>
        <taxon>Bacillati</taxon>
        <taxon>Bacillota</taxon>
        <taxon>Clostridia</taxon>
        <taxon>Eubacteriales</taxon>
        <taxon>Eubacteriaceae</taxon>
        <taxon>Acetobacterium</taxon>
    </lineage>
</organism>
<sequence>MSKIKVIPCSGIGKVFGLLARESVLMVTQEKCPNETETFCLAHVVTGDDEIVDKIKGETCITMDGCAKYCSKKSVEETGGIVVKSHKVPDFMKAHRGEEHGTGTYLTEDGWKYAEELADILVKDVKEVMEGVKVNV</sequence>
<dbReference type="Proteomes" id="UP000616595">
    <property type="component" value="Unassembled WGS sequence"/>
</dbReference>
<dbReference type="InterPro" id="IPR014958">
    <property type="entry name" value="DGC"/>
</dbReference>
<keyword evidence="2" id="KW-1185">Reference proteome</keyword>
<dbReference type="OrthoDB" id="1723957at2"/>
<reference evidence="1" key="1">
    <citation type="submission" date="2019-10" db="EMBL/GenBank/DDBJ databases">
        <authorList>
            <person name="Ross D.E."/>
            <person name="Gulliver D."/>
        </authorList>
    </citation>
    <scope>NUCLEOTIDE SEQUENCE</scope>
    <source>
        <strain evidence="1">DER-2019</strain>
    </source>
</reference>
<evidence type="ECO:0008006" key="3">
    <source>
        <dbReference type="Google" id="ProtNLM"/>
    </source>
</evidence>
<name>A0A923HTR3_9FIRM</name>
<gene>
    <name evidence="1" type="ORF">GH810_02145</name>
</gene>
<accession>A0A923HTR3</accession>
<protein>
    <recommendedName>
        <fullName evidence="3">Zinc-binding protein</fullName>
    </recommendedName>
</protein>
<reference evidence="1" key="2">
    <citation type="submission" date="2020-10" db="EMBL/GenBank/DDBJ databases">
        <title>Comparative genomics of the Acetobacterium genus.</title>
        <authorList>
            <person name="Marshall C."/>
            <person name="May H."/>
            <person name="Norman S."/>
        </authorList>
    </citation>
    <scope>NUCLEOTIDE SEQUENCE</scope>
    <source>
        <strain evidence="1">DER-2019</strain>
    </source>
</reference>
<comment type="caution">
    <text evidence="1">The sequence shown here is derived from an EMBL/GenBank/DDBJ whole genome shotgun (WGS) entry which is preliminary data.</text>
</comment>
<dbReference type="Pfam" id="PF08859">
    <property type="entry name" value="DGC"/>
    <property type="match status" value="1"/>
</dbReference>
<dbReference type="EMBL" id="WJBD01000002">
    <property type="protein sequence ID" value="MBC3887110.1"/>
    <property type="molecule type" value="Genomic_DNA"/>
</dbReference>
<evidence type="ECO:0000313" key="2">
    <source>
        <dbReference type="Proteomes" id="UP000616595"/>
    </source>
</evidence>
<proteinExistence type="predicted"/>
<dbReference type="RefSeq" id="WP_148566541.1">
    <property type="nucleotide sequence ID" value="NZ_RXYA01000004.1"/>
</dbReference>